<dbReference type="Proteomes" id="UP000017837">
    <property type="component" value="Unassembled WGS sequence"/>
</dbReference>
<evidence type="ECO:0000256" key="5">
    <source>
        <dbReference type="ARBA" id="ARBA00023124"/>
    </source>
</evidence>
<evidence type="ECO:0000256" key="4">
    <source>
        <dbReference type="ARBA" id="ARBA00022801"/>
    </source>
</evidence>
<dbReference type="PANTHER" id="PTHR13604">
    <property type="entry name" value="DC12-RELATED"/>
    <property type="match status" value="1"/>
</dbReference>
<dbReference type="RefSeq" id="WP_018082413.1">
    <property type="nucleotide sequence ID" value="NZ_AQWM01000013.1"/>
</dbReference>
<gene>
    <name evidence="9" type="ORF">ABENE_07710</name>
</gene>
<dbReference type="PANTHER" id="PTHR13604:SF0">
    <property type="entry name" value="ABASIC SITE PROCESSING PROTEIN HMCES"/>
    <property type="match status" value="1"/>
</dbReference>
<keyword evidence="10" id="KW-1185">Reference proteome</keyword>
<evidence type="ECO:0000313" key="9">
    <source>
        <dbReference type="EMBL" id="ESQ92513.1"/>
    </source>
</evidence>
<evidence type="ECO:0000256" key="3">
    <source>
        <dbReference type="ARBA" id="ARBA00022763"/>
    </source>
</evidence>
<evidence type="ECO:0000256" key="7">
    <source>
        <dbReference type="ARBA" id="ARBA00023239"/>
    </source>
</evidence>
<name>V4RML0_9CAUL</name>
<keyword evidence="7" id="KW-0456">Lyase</keyword>
<evidence type="ECO:0000256" key="2">
    <source>
        <dbReference type="ARBA" id="ARBA00022670"/>
    </source>
</evidence>
<organism evidence="9 10">
    <name type="scientific">Asticcacaulis benevestitus DSM 16100 = ATCC BAA-896</name>
    <dbReference type="NCBI Taxonomy" id="1121022"/>
    <lineage>
        <taxon>Bacteria</taxon>
        <taxon>Pseudomonadati</taxon>
        <taxon>Pseudomonadota</taxon>
        <taxon>Alphaproteobacteria</taxon>
        <taxon>Caulobacterales</taxon>
        <taxon>Caulobacteraceae</taxon>
        <taxon>Asticcacaulis</taxon>
    </lineage>
</organism>
<dbReference type="GO" id="GO:0006508">
    <property type="term" value="P:proteolysis"/>
    <property type="evidence" value="ECO:0007669"/>
    <property type="project" value="UniProtKB-KW"/>
</dbReference>
<evidence type="ECO:0000313" key="10">
    <source>
        <dbReference type="Proteomes" id="UP000017837"/>
    </source>
</evidence>
<dbReference type="GO" id="GO:0106300">
    <property type="term" value="P:protein-DNA covalent cross-linking repair"/>
    <property type="evidence" value="ECO:0007669"/>
    <property type="project" value="InterPro"/>
</dbReference>
<dbReference type="EMBL" id="AWGB01000012">
    <property type="protein sequence ID" value="ESQ92513.1"/>
    <property type="molecule type" value="Genomic_DNA"/>
</dbReference>
<dbReference type="GO" id="GO:0016829">
    <property type="term" value="F:lyase activity"/>
    <property type="evidence" value="ECO:0007669"/>
    <property type="project" value="UniProtKB-KW"/>
</dbReference>
<evidence type="ECO:0000256" key="1">
    <source>
        <dbReference type="ARBA" id="ARBA00008136"/>
    </source>
</evidence>
<sequence length="177" mass="19642">MWDAKTITVLAKNREGLVVDIEMHWGLIPATYTGFVESWEASTVNARLETVADLPSFQNAWTLKRRVIIPVETYVQKVSTGLNVFGGKPVAKKVAITRADGKPFGVAGIYDHAKTMDGPILSVASLTRHPGPRMAKVHDREPVVVDFENWRAWLDGSDEVDLSTPWADDAFELKPAR</sequence>
<dbReference type="InterPro" id="IPR003738">
    <property type="entry name" value="SRAP"/>
</dbReference>
<dbReference type="Pfam" id="PF02586">
    <property type="entry name" value="SRAP"/>
    <property type="match status" value="1"/>
</dbReference>
<dbReference type="SUPFAM" id="SSF143081">
    <property type="entry name" value="BB1717-like"/>
    <property type="match status" value="1"/>
</dbReference>
<keyword evidence="5" id="KW-0190">Covalent protein-DNA linkage</keyword>
<dbReference type="Gene3D" id="3.90.1680.10">
    <property type="entry name" value="SOS response associated peptidase-like"/>
    <property type="match status" value="1"/>
</dbReference>
<dbReference type="GO" id="GO:0003697">
    <property type="term" value="F:single-stranded DNA binding"/>
    <property type="evidence" value="ECO:0007669"/>
    <property type="project" value="InterPro"/>
</dbReference>
<dbReference type="PATRIC" id="fig|1121022.4.peg.1547"/>
<keyword evidence="3" id="KW-0227">DNA damage</keyword>
<proteinExistence type="inferred from homology"/>
<keyword evidence="2 8" id="KW-0645">Protease</keyword>
<dbReference type="GO" id="GO:0008233">
    <property type="term" value="F:peptidase activity"/>
    <property type="evidence" value="ECO:0007669"/>
    <property type="project" value="UniProtKB-KW"/>
</dbReference>
<evidence type="ECO:0000256" key="6">
    <source>
        <dbReference type="ARBA" id="ARBA00023125"/>
    </source>
</evidence>
<dbReference type="AlphaFoldDB" id="V4RML0"/>
<protein>
    <recommendedName>
        <fullName evidence="8">Abasic site processing protein</fullName>
        <ecNumber evidence="8">3.4.-.-</ecNumber>
    </recommendedName>
</protein>
<dbReference type="OrthoDB" id="9782620at2"/>
<dbReference type="InterPro" id="IPR036590">
    <property type="entry name" value="SRAP-like"/>
</dbReference>
<keyword evidence="6" id="KW-0238">DNA-binding</keyword>
<dbReference type="EC" id="3.4.-.-" evidence="8"/>
<comment type="similarity">
    <text evidence="1 8">Belongs to the SOS response-associated peptidase family.</text>
</comment>
<evidence type="ECO:0000256" key="8">
    <source>
        <dbReference type="RuleBase" id="RU364100"/>
    </source>
</evidence>
<keyword evidence="4 8" id="KW-0378">Hydrolase</keyword>
<accession>V4RML0</accession>
<reference evidence="9 10" key="1">
    <citation type="journal article" date="2014" name="Nature">
        <title>Sequential evolution of bacterial morphology by co-option of a developmental regulator.</title>
        <authorList>
            <person name="Jiang C."/>
            <person name="Brown P.J."/>
            <person name="Ducret A."/>
            <person name="Brun Y.V."/>
        </authorList>
    </citation>
    <scope>NUCLEOTIDE SEQUENCE [LARGE SCALE GENOMIC DNA]</scope>
    <source>
        <strain evidence="9 10">DSM 16100</strain>
    </source>
</reference>
<dbReference type="eggNOG" id="COG2135">
    <property type="taxonomic scope" value="Bacteria"/>
</dbReference>
<comment type="caution">
    <text evidence="9">The sequence shown here is derived from an EMBL/GenBank/DDBJ whole genome shotgun (WGS) entry which is preliminary data.</text>
</comment>